<evidence type="ECO:0008006" key="4">
    <source>
        <dbReference type="Google" id="ProtNLM"/>
    </source>
</evidence>
<keyword evidence="1" id="KW-1133">Transmembrane helix</keyword>
<dbReference type="GeneTree" id="ENSGT00910000148264"/>
<reference evidence="2" key="1">
    <citation type="submission" date="2025-08" db="UniProtKB">
        <authorList>
            <consortium name="Ensembl"/>
        </authorList>
    </citation>
    <scope>IDENTIFICATION</scope>
</reference>
<dbReference type="Ensembl" id="ENSAPOT00000022531.1">
    <property type="protein sequence ID" value="ENSAPOP00000014181.1"/>
    <property type="gene ID" value="ENSAPOG00000017035.1"/>
</dbReference>
<evidence type="ECO:0000256" key="1">
    <source>
        <dbReference type="SAM" id="Phobius"/>
    </source>
</evidence>
<evidence type="ECO:0000313" key="2">
    <source>
        <dbReference type="Ensembl" id="ENSAPOP00000014181.1"/>
    </source>
</evidence>
<sequence>RRPCSRTAEQTRSGGKMLVRCYRARLSVWAVLCVLVLCWFYVYPVYRLPRDKDIVEEVLRQGEGWQKNQTGIDLYRSDLGLRFHCLVRPFAAKTP</sequence>
<keyword evidence="3" id="KW-1185">Reference proteome</keyword>
<evidence type="ECO:0000313" key="3">
    <source>
        <dbReference type="Proteomes" id="UP000257200"/>
    </source>
</evidence>
<feature type="transmembrane region" description="Helical" evidence="1">
    <location>
        <begin position="26"/>
        <end position="46"/>
    </location>
</feature>
<keyword evidence="1" id="KW-0472">Membrane</keyword>
<dbReference type="AlphaFoldDB" id="A0A3Q1F8Q9"/>
<protein>
    <recommendedName>
        <fullName evidence="4">ST8 alpha-N-acetyl-neuraminide alpha-2,8-sialyltransferase 1</fullName>
    </recommendedName>
</protein>
<dbReference type="Proteomes" id="UP000257200">
    <property type="component" value="Unplaced"/>
</dbReference>
<keyword evidence="1" id="KW-0812">Transmembrane</keyword>
<accession>A0A3Q1F8Q9</accession>
<name>A0A3Q1F8Q9_9TELE</name>
<dbReference type="STRING" id="80966.ENSAPOP00000014181"/>
<dbReference type="InParanoid" id="A0A3Q1F8Q9"/>
<reference evidence="2" key="2">
    <citation type="submission" date="2025-09" db="UniProtKB">
        <authorList>
            <consortium name="Ensembl"/>
        </authorList>
    </citation>
    <scope>IDENTIFICATION</scope>
</reference>
<organism evidence="2 3">
    <name type="scientific">Acanthochromis polyacanthus</name>
    <name type="common">spiny chromis</name>
    <dbReference type="NCBI Taxonomy" id="80966"/>
    <lineage>
        <taxon>Eukaryota</taxon>
        <taxon>Metazoa</taxon>
        <taxon>Chordata</taxon>
        <taxon>Craniata</taxon>
        <taxon>Vertebrata</taxon>
        <taxon>Euteleostomi</taxon>
        <taxon>Actinopterygii</taxon>
        <taxon>Neopterygii</taxon>
        <taxon>Teleostei</taxon>
        <taxon>Neoteleostei</taxon>
        <taxon>Acanthomorphata</taxon>
        <taxon>Ovalentaria</taxon>
        <taxon>Pomacentridae</taxon>
        <taxon>Acanthochromis</taxon>
    </lineage>
</organism>
<proteinExistence type="predicted"/>